<feature type="binding site" evidence="9">
    <location>
        <position position="115"/>
    </location>
    <ligand>
        <name>ATP</name>
        <dbReference type="ChEBI" id="CHEBI:30616"/>
    </ligand>
</feature>
<evidence type="ECO:0000259" key="10">
    <source>
        <dbReference type="PROSITE" id="PS50011"/>
    </source>
</evidence>
<evidence type="ECO:0000256" key="2">
    <source>
        <dbReference type="ARBA" id="ARBA00022527"/>
    </source>
</evidence>
<dbReference type="Gene3D" id="1.10.10.1770">
    <property type="entry name" value="Gun4-like"/>
    <property type="match status" value="1"/>
</dbReference>
<evidence type="ECO:0000313" key="11">
    <source>
        <dbReference type="EMBL" id="GCA92734.1"/>
    </source>
</evidence>
<feature type="domain" description="Protein kinase" evidence="10">
    <location>
        <begin position="84"/>
        <end position="348"/>
    </location>
</feature>
<dbReference type="CDD" id="cd14014">
    <property type="entry name" value="STKc_PknB_like"/>
    <property type="match status" value="1"/>
</dbReference>
<dbReference type="Pfam" id="PF05419">
    <property type="entry name" value="GUN4"/>
    <property type="match status" value="1"/>
</dbReference>
<dbReference type="PROSITE" id="PS00107">
    <property type="entry name" value="PROTEIN_KINASE_ATP"/>
    <property type="match status" value="1"/>
</dbReference>
<evidence type="ECO:0000256" key="1">
    <source>
        <dbReference type="ARBA" id="ARBA00012513"/>
    </source>
</evidence>
<dbReference type="InterPro" id="IPR011009">
    <property type="entry name" value="Kinase-like_dom_sf"/>
</dbReference>
<keyword evidence="5 11" id="KW-0418">Kinase</keyword>
<evidence type="ECO:0000256" key="3">
    <source>
        <dbReference type="ARBA" id="ARBA00022679"/>
    </source>
</evidence>
<evidence type="ECO:0000313" key="12">
    <source>
        <dbReference type="Proteomes" id="UP000321223"/>
    </source>
</evidence>
<evidence type="ECO:0000256" key="4">
    <source>
        <dbReference type="ARBA" id="ARBA00022741"/>
    </source>
</evidence>
<dbReference type="EMBL" id="BHVU01000059">
    <property type="protein sequence ID" value="GCA92734.1"/>
    <property type="molecule type" value="Genomic_DNA"/>
</dbReference>
<dbReference type="CDD" id="cd16383">
    <property type="entry name" value="GUN4"/>
    <property type="match status" value="1"/>
</dbReference>
<sequence>SYQLSVISYQLSVISYQLSVISYQLSVISYQLSVISLLLTETSSLSLFELTMSLCLNPDCLYNNDPTDKFCQKCRFQLLLKDRYRAIKLIGQGGFGKTFQAIDEDKPSKPYCVIKQFFPSAQGSNALKKAAELFKEEAISLDNLGQHPQIPSLYAYFTSNDGRQYLVQEYIEGENLEQELQSEGVFNEEKIKHLLLEILPILDFIHAKRVIHRDIKPANIIRRRSDNKIILVDFGASKFMPIANLSLTGTVIGSAGYIAPEQSNGKAINSSDLYSLGVTCIYLLTGISPFELFDVSEHEWVWRQHLINNPVSVELGKILDKLIEFGTKKRYQSAGEVLQELAVKLAFVIPPKPRSQNTIQETVLPAFPAATREEINLKSAKEIDYTNLRDFLAQEKWQEADQETANLFLKVADRTKEKYLKIEDIDNFPCEDLATINQLWLKYSQGKFGISVQKRIYESLGGSSNYDQQKWNAFGTKVGWRVNNKWLYYDQITFSLKAPWGHLPTLVWGVGGGIILFSRLETCAMDGVSSRG</sequence>
<comment type="catalytic activity">
    <reaction evidence="8">
        <text>L-seryl-[protein] + ATP = O-phospho-L-seryl-[protein] + ADP + H(+)</text>
        <dbReference type="Rhea" id="RHEA:17989"/>
        <dbReference type="Rhea" id="RHEA-COMP:9863"/>
        <dbReference type="Rhea" id="RHEA-COMP:11604"/>
        <dbReference type="ChEBI" id="CHEBI:15378"/>
        <dbReference type="ChEBI" id="CHEBI:29999"/>
        <dbReference type="ChEBI" id="CHEBI:30616"/>
        <dbReference type="ChEBI" id="CHEBI:83421"/>
        <dbReference type="ChEBI" id="CHEBI:456216"/>
        <dbReference type="EC" id="2.7.11.1"/>
    </reaction>
</comment>
<dbReference type="Pfam" id="PF00069">
    <property type="entry name" value="Pkinase"/>
    <property type="match status" value="1"/>
</dbReference>
<comment type="catalytic activity">
    <reaction evidence="7">
        <text>L-threonyl-[protein] + ATP = O-phospho-L-threonyl-[protein] + ADP + H(+)</text>
        <dbReference type="Rhea" id="RHEA:46608"/>
        <dbReference type="Rhea" id="RHEA-COMP:11060"/>
        <dbReference type="Rhea" id="RHEA-COMP:11605"/>
        <dbReference type="ChEBI" id="CHEBI:15378"/>
        <dbReference type="ChEBI" id="CHEBI:30013"/>
        <dbReference type="ChEBI" id="CHEBI:30616"/>
        <dbReference type="ChEBI" id="CHEBI:61977"/>
        <dbReference type="ChEBI" id="CHEBI:456216"/>
        <dbReference type="EC" id="2.7.11.1"/>
    </reaction>
</comment>
<proteinExistence type="predicted"/>
<dbReference type="Gene3D" id="1.25.40.620">
    <property type="match status" value="1"/>
</dbReference>
<keyword evidence="3" id="KW-0808">Transferase</keyword>
<dbReference type="Gene3D" id="1.10.510.10">
    <property type="entry name" value="Transferase(Phosphotransferase) domain 1"/>
    <property type="match status" value="1"/>
</dbReference>
<dbReference type="PROSITE" id="PS50011">
    <property type="entry name" value="PROTEIN_KINASE_DOM"/>
    <property type="match status" value="1"/>
</dbReference>
<feature type="non-terminal residue" evidence="11">
    <location>
        <position position="1"/>
    </location>
</feature>
<gene>
    <name evidence="11" type="ORF">MAE30S32_13860</name>
</gene>
<comment type="caution">
    <text evidence="11">The sequence shown here is derived from an EMBL/GenBank/DDBJ whole genome shotgun (WGS) entry which is preliminary data.</text>
</comment>
<evidence type="ECO:0000256" key="7">
    <source>
        <dbReference type="ARBA" id="ARBA00047899"/>
    </source>
</evidence>
<dbReference type="SMART" id="SM00220">
    <property type="entry name" value="S_TKc"/>
    <property type="match status" value="1"/>
</dbReference>
<name>A0A510PG15_MICAE</name>
<evidence type="ECO:0000256" key="8">
    <source>
        <dbReference type="ARBA" id="ARBA00048679"/>
    </source>
</evidence>
<protein>
    <recommendedName>
        <fullName evidence="1">non-specific serine/threonine protein kinase</fullName>
        <ecNumber evidence="1">2.7.11.1</ecNumber>
    </recommendedName>
</protein>
<dbReference type="Gene3D" id="3.30.200.20">
    <property type="entry name" value="Phosphorylase Kinase, domain 1"/>
    <property type="match status" value="1"/>
</dbReference>
<dbReference type="PANTHER" id="PTHR24363:SF0">
    <property type="entry name" value="SERINE_THREONINE KINASE LIKE DOMAIN CONTAINING 1"/>
    <property type="match status" value="1"/>
</dbReference>
<organism evidence="11 12">
    <name type="scientific">Microcystis aeruginosa 11-30S32</name>
    <dbReference type="NCBI Taxonomy" id="2358142"/>
    <lineage>
        <taxon>Bacteria</taxon>
        <taxon>Bacillati</taxon>
        <taxon>Cyanobacteriota</taxon>
        <taxon>Cyanophyceae</taxon>
        <taxon>Oscillatoriophycideae</taxon>
        <taxon>Chroococcales</taxon>
        <taxon>Microcystaceae</taxon>
        <taxon>Microcystis</taxon>
    </lineage>
</organism>
<dbReference type="Proteomes" id="UP000321223">
    <property type="component" value="Unassembled WGS sequence"/>
</dbReference>
<dbReference type="GO" id="GO:0004674">
    <property type="term" value="F:protein serine/threonine kinase activity"/>
    <property type="evidence" value="ECO:0007669"/>
    <property type="project" value="UniProtKB-KW"/>
</dbReference>
<dbReference type="AlphaFoldDB" id="A0A510PG15"/>
<keyword evidence="2 11" id="KW-0723">Serine/threonine-protein kinase</keyword>
<accession>A0A510PG15</accession>
<dbReference type="GO" id="GO:0005524">
    <property type="term" value="F:ATP binding"/>
    <property type="evidence" value="ECO:0007669"/>
    <property type="project" value="UniProtKB-UniRule"/>
</dbReference>
<evidence type="ECO:0000256" key="9">
    <source>
        <dbReference type="PROSITE-ProRule" id="PRU10141"/>
    </source>
</evidence>
<keyword evidence="4 9" id="KW-0547">Nucleotide-binding</keyword>
<keyword evidence="6 9" id="KW-0067">ATP-binding</keyword>
<dbReference type="InterPro" id="IPR008629">
    <property type="entry name" value="GUN4-like"/>
</dbReference>
<evidence type="ECO:0000256" key="5">
    <source>
        <dbReference type="ARBA" id="ARBA00022777"/>
    </source>
</evidence>
<dbReference type="InterPro" id="IPR037215">
    <property type="entry name" value="GUN4-like_sf"/>
</dbReference>
<reference evidence="11 12" key="1">
    <citation type="journal article" date="2019" name="Appl. Environ. Microbiol.">
        <title>Co-occurrence of broad and narrow host-range viruses infecting the toxic bloom-forming cyanobacterium Microcystis aeruginosa.</title>
        <authorList>
            <person name="Morimoto D."/>
            <person name="Tominaga K."/>
            <person name="Nishimura Y."/>
            <person name="Yoshida N."/>
            <person name="Kimura S."/>
            <person name="Sako Y."/>
            <person name="Yoshida T."/>
        </authorList>
    </citation>
    <scope>NUCLEOTIDE SEQUENCE [LARGE SCALE GENOMIC DNA]</scope>
    <source>
        <strain evidence="11 12">11-30S32</strain>
    </source>
</reference>
<evidence type="ECO:0000256" key="6">
    <source>
        <dbReference type="ARBA" id="ARBA00022840"/>
    </source>
</evidence>
<dbReference type="PANTHER" id="PTHR24363">
    <property type="entry name" value="SERINE/THREONINE PROTEIN KINASE"/>
    <property type="match status" value="1"/>
</dbReference>
<dbReference type="InterPro" id="IPR017441">
    <property type="entry name" value="Protein_kinase_ATP_BS"/>
</dbReference>
<dbReference type="EC" id="2.7.11.1" evidence="1"/>
<dbReference type="SUPFAM" id="SSF140869">
    <property type="entry name" value="GUN4-like"/>
    <property type="match status" value="1"/>
</dbReference>
<dbReference type="SUPFAM" id="SSF56112">
    <property type="entry name" value="Protein kinase-like (PK-like)"/>
    <property type="match status" value="1"/>
</dbReference>
<dbReference type="InterPro" id="IPR000719">
    <property type="entry name" value="Prot_kinase_dom"/>
</dbReference>